<gene>
    <name evidence="2" type="ORF">FEF34_02550</name>
</gene>
<name>A0A5R9DXE4_9ACTN</name>
<evidence type="ECO:0000256" key="1">
    <source>
        <dbReference type="SAM" id="MobiDB-lite"/>
    </source>
</evidence>
<reference evidence="2 3" key="1">
    <citation type="submission" date="2019-05" db="EMBL/GenBank/DDBJ databases">
        <title>Streptomyces marianii sp. nov., a novel marine actinomycete from southern coast of India.</title>
        <authorList>
            <person name="Iniyan A.M."/>
            <person name="Wink J."/>
            <person name="Ramprasad E."/>
            <person name="Ramana C.V."/>
            <person name="Bunk B."/>
            <person name="Sproer C."/>
            <person name="Joseph F.-J.R.S."/>
            <person name="Vincent S.G.P."/>
        </authorList>
    </citation>
    <scope>NUCLEOTIDE SEQUENCE [LARGE SCALE GENOMIC DNA]</scope>
    <source>
        <strain evidence="2 3">ICN19</strain>
    </source>
</reference>
<dbReference type="EMBL" id="VAWE01000001">
    <property type="protein sequence ID" value="TLQ42260.1"/>
    <property type="molecule type" value="Genomic_DNA"/>
</dbReference>
<sequence>MILRLAIFPSARRAWGDPTPSAGGLGGSPHSLGRRAWGESPLPRPEGPGGVPTPSARRARGRPHAPDAAGPALRADGATFATRPS</sequence>
<keyword evidence="3" id="KW-1185">Reference proteome</keyword>
<dbReference type="Proteomes" id="UP000305921">
    <property type="component" value="Unassembled WGS sequence"/>
</dbReference>
<dbReference type="AlphaFoldDB" id="A0A5R9DXE4"/>
<feature type="region of interest" description="Disordered" evidence="1">
    <location>
        <begin position="12"/>
        <end position="85"/>
    </location>
</feature>
<protein>
    <submittedName>
        <fullName evidence="2">Uncharacterized protein</fullName>
    </submittedName>
</protein>
<evidence type="ECO:0000313" key="3">
    <source>
        <dbReference type="Proteomes" id="UP000305921"/>
    </source>
</evidence>
<organism evidence="2 3">
    <name type="scientific">Streptomyces marianii</name>
    <dbReference type="NCBI Taxonomy" id="1817406"/>
    <lineage>
        <taxon>Bacteria</taxon>
        <taxon>Bacillati</taxon>
        <taxon>Actinomycetota</taxon>
        <taxon>Actinomycetes</taxon>
        <taxon>Kitasatosporales</taxon>
        <taxon>Streptomycetaceae</taxon>
        <taxon>Streptomyces</taxon>
    </lineage>
</organism>
<comment type="caution">
    <text evidence="2">The sequence shown here is derived from an EMBL/GenBank/DDBJ whole genome shotgun (WGS) entry which is preliminary data.</text>
</comment>
<evidence type="ECO:0000313" key="2">
    <source>
        <dbReference type="EMBL" id="TLQ42260.1"/>
    </source>
</evidence>
<accession>A0A5R9DXE4</accession>
<proteinExistence type="predicted"/>